<gene>
    <name evidence="2" type="ORF">VNI00_013324</name>
</gene>
<evidence type="ECO:0000313" key="3">
    <source>
        <dbReference type="Proteomes" id="UP001383192"/>
    </source>
</evidence>
<sequence>MYASSGLILILTSLLFFAFALTQASPTPIDVGAFGAHSYLNHLSELEWHHALVGSSSGPNGGSIPIPVPKHAGNADANTITNVMRVSELIDSWL</sequence>
<protein>
    <submittedName>
        <fullName evidence="2">Uncharacterized protein</fullName>
    </submittedName>
</protein>
<evidence type="ECO:0000256" key="1">
    <source>
        <dbReference type="SAM" id="SignalP"/>
    </source>
</evidence>
<name>A0AAW0BYX3_9AGAR</name>
<dbReference type="EMBL" id="JAYKXP010000067">
    <property type="protein sequence ID" value="KAK7032150.1"/>
    <property type="molecule type" value="Genomic_DNA"/>
</dbReference>
<keyword evidence="3" id="KW-1185">Reference proteome</keyword>
<feature type="chain" id="PRO_5043956677" evidence="1">
    <location>
        <begin position="25"/>
        <end position="94"/>
    </location>
</feature>
<evidence type="ECO:0000313" key="2">
    <source>
        <dbReference type="EMBL" id="KAK7032150.1"/>
    </source>
</evidence>
<proteinExistence type="predicted"/>
<dbReference type="Proteomes" id="UP001383192">
    <property type="component" value="Unassembled WGS sequence"/>
</dbReference>
<feature type="signal peptide" evidence="1">
    <location>
        <begin position="1"/>
        <end position="24"/>
    </location>
</feature>
<reference evidence="2 3" key="1">
    <citation type="submission" date="2024-01" db="EMBL/GenBank/DDBJ databases">
        <title>A draft genome for a cacao thread blight-causing isolate of Paramarasmius palmivorus.</title>
        <authorList>
            <person name="Baruah I.K."/>
            <person name="Bukari Y."/>
            <person name="Amoako-Attah I."/>
            <person name="Meinhardt L.W."/>
            <person name="Bailey B.A."/>
            <person name="Cohen S.P."/>
        </authorList>
    </citation>
    <scope>NUCLEOTIDE SEQUENCE [LARGE SCALE GENOMIC DNA]</scope>
    <source>
        <strain evidence="2 3">GH-12</strain>
    </source>
</reference>
<organism evidence="2 3">
    <name type="scientific">Paramarasmius palmivorus</name>
    <dbReference type="NCBI Taxonomy" id="297713"/>
    <lineage>
        <taxon>Eukaryota</taxon>
        <taxon>Fungi</taxon>
        <taxon>Dikarya</taxon>
        <taxon>Basidiomycota</taxon>
        <taxon>Agaricomycotina</taxon>
        <taxon>Agaricomycetes</taxon>
        <taxon>Agaricomycetidae</taxon>
        <taxon>Agaricales</taxon>
        <taxon>Marasmiineae</taxon>
        <taxon>Marasmiaceae</taxon>
        <taxon>Paramarasmius</taxon>
    </lineage>
</organism>
<comment type="caution">
    <text evidence="2">The sequence shown here is derived from an EMBL/GenBank/DDBJ whole genome shotgun (WGS) entry which is preliminary data.</text>
</comment>
<accession>A0AAW0BYX3</accession>
<dbReference type="AlphaFoldDB" id="A0AAW0BYX3"/>
<keyword evidence="1" id="KW-0732">Signal</keyword>